<dbReference type="Proteomes" id="UP000234857">
    <property type="component" value="Unassembled WGS sequence"/>
</dbReference>
<dbReference type="InterPro" id="IPR004839">
    <property type="entry name" value="Aminotransferase_I/II_large"/>
</dbReference>
<comment type="catalytic activity">
    <reaction evidence="6">
        <text>L-histidinol phosphate + 2-oxoglutarate = 3-(imidazol-4-yl)-2-oxopropyl phosphate + L-glutamate</text>
        <dbReference type="Rhea" id="RHEA:23744"/>
        <dbReference type="ChEBI" id="CHEBI:16810"/>
        <dbReference type="ChEBI" id="CHEBI:29985"/>
        <dbReference type="ChEBI" id="CHEBI:57766"/>
        <dbReference type="ChEBI" id="CHEBI:57980"/>
        <dbReference type="EC" id="2.6.1.9"/>
    </reaction>
</comment>
<dbReference type="Gene3D" id="3.90.1150.10">
    <property type="entry name" value="Aspartate Aminotransferase, domain 1"/>
    <property type="match status" value="1"/>
</dbReference>
<dbReference type="InterPro" id="IPR015424">
    <property type="entry name" value="PyrdxlP-dep_Trfase"/>
</dbReference>
<keyword evidence="6" id="KW-0028">Amino-acid biosynthesis</keyword>
<dbReference type="InterPro" id="IPR005861">
    <property type="entry name" value="HisP_aminotrans"/>
</dbReference>
<dbReference type="Pfam" id="PF00155">
    <property type="entry name" value="Aminotran_1_2"/>
    <property type="match status" value="1"/>
</dbReference>
<sequence>MANKEDFKLHRKVVEQIPEYIPGKSIADVKKEYKLSDVIKLASNENILGAPKNVRQAIIDSLDNLHIYPDPASTTLREKLAQKLDVEVGNLIVGSGSDEIITMISHAFLHRNEEVIMPWPSFIRYLHNALIMEAETKFVNLRKDFKYDVDAILSAINYKTKFIYITSPNNPTGRIMTHDEIMLIIKNLPDGVVLIVDEAYREFVEDDEFPDMINIVKTHPDKNIILLRTFSKIYGLAGLRVGYAISRKPIINMLFRVKAPFNVNIVSQAAAYAALDDPDHVEKTRALMRKEKKYIYKRLLDNNINFVPSETNFILLDTGMDGEEVFNRLQESGIIVRDMRMYKLDTYIRITIGNREQNKKLLDNLFKILNQKTKENY</sequence>
<keyword evidence="4 6" id="KW-0808">Transferase</keyword>
<dbReference type="NCBIfam" id="TIGR01141">
    <property type="entry name" value="hisC"/>
    <property type="match status" value="1"/>
</dbReference>
<evidence type="ECO:0000259" key="7">
    <source>
        <dbReference type="Pfam" id="PF00155"/>
    </source>
</evidence>
<evidence type="ECO:0000256" key="4">
    <source>
        <dbReference type="ARBA" id="ARBA00022679"/>
    </source>
</evidence>
<dbReference type="HAMAP" id="MF_01023">
    <property type="entry name" value="HisC_aminotrans_2"/>
    <property type="match status" value="1"/>
</dbReference>
<evidence type="ECO:0000256" key="1">
    <source>
        <dbReference type="ARBA" id="ARBA00001933"/>
    </source>
</evidence>
<dbReference type="InterPro" id="IPR015421">
    <property type="entry name" value="PyrdxlP-dep_Trfase_major"/>
</dbReference>
<dbReference type="InterPro" id="IPR015422">
    <property type="entry name" value="PyrdxlP-dep_Trfase_small"/>
</dbReference>
<dbReference type="Gene3D" id="3.40.640.10">
    <property type="entry name" value="Type I PLP-dependent aspartate aminotransferase-like (Major domain)"/>
    <property type="match status" value="1"/>
</dbReference>
<comment type="pathway">
    <text evidence="6">Amino-acid biosynthesis; L-histidine biosynthesis; L-histidine from 5-phospho-alpha-D-ribose 1-diphosphate: step 7/9.</text>
</comment>
<keyword evidence="6" id="KW-0368">Histidine biosynthesis</keyword>
<evidence type="ECO:0000256" key="5">
    <source>
        <dbReference type="ARBA" id="ARBA00022898"/>
    </source>
</evidence>
<dbReference type="GO" id="GO:0004400">
    <property type="term" value="F:histidinol-phosphate transaminase activity"/>
    <property type="evidence" value="ECO:0007669"/>
    <property type="project" value="UniProtKB-UniRule"/>
</dbReference>
<comment type="subunit">
    <text evidence="2 6">Homodimer.</text>
</comment>
<organism evidence="8 9">
    <name type="scientific">Muiribacterium halophilum</name>
    <dbReference type="NCBI Taxonomy" id="2053465"/>
    <lineage>
        <taxon>Bacteria</taxon>
        <taxon>Candidatus Muiribacteriota</taxon>
        <taxon>Candidatus Muiribacteriia</taxon>
        <taxon>Candidatus Muiribacteriales</taxon>
        <taxon>Candidatus Muiribacteriaceae</taxon>
        <taxon>Candidatus Muiribacterium</taxon>
    </lineage>
</organism>
<dbReference type="EC" id="2.6.1.9" evidence="6"/>
<gene>
    <name evidence="6" type="primary">hisC</name>
    <name evidence="8" type="ORF">C0601_11175</name>
</gene>
<dbReference type="GO" id="GO:0030170">
    <property type="term" value="F:pyridoxal phosphate binding"/>
    <property type="evidence" value="ECO:0007669"/>
    <property type="project" value="InterPro"/>
</dbReference>
<feature type="domain" description="Aminotransferase class I/classII large" evidence="7">
    <location>
        <begin position="37"/>
        <end position="364"/>
    </location>
</feature>
<dbReference type="UniPathway" id="UPA00031">
    <property type="reaction ID" value="UER00012"/>
</dbReference>
<keyword evidence="3 6" id="KW-0032">Aminotransferase</keyword>
<evidence type="ECO:0000313" key="9">
    <source>
        <dbReference type="Proteomes" id="UP000234857"/>
    </source>
</evidence>
<dbReference type="EMBL" id="PKTG01000122">
    <property type="protein sequence ID" value="PLX16176.1"/>
    <property type="molecule type" value="Genomic_DNA"/>
</dbReference>
<name>A0A2N5ZBY7_MUIH1</name>
<evidence type="ECO:0000256" key="6">
    <source>
        <dbReference type="HAMAP-Rule" id="MF_01023"/>
    </source>
</evidence>
<proteinExistence type="inferred from homology"/>
<accession>A0A2N5ZBY7</accession>
<feature type="modified residue" description="N6-(pyridoxal phosphate)lysine" evidence="6">
    <location>
        <position position="232"/>
    </location>
</feature>
<comment type="caution">
    <text evidence="8">The sequence shown here is derived from an EMBL/GenBank/DDBJ whole genome shotgun (WGS) entry which is preliminary data.</text>
</comment>
<evidence type="ECO:0000256" key="2">
    <source>
        <dbReference type="ARBA" id="ARBA00011738"/>
    </source>
</evidence>
<keyword evidence="5 6" id="KW-0663">Pyridoxal phosphate</keyword>
<dbReference type="AlphaFoldDB" id="A0A2N5ZBY7"/>
<evidence type="ECO:0000313" key="8">
    <source>
        <dbReference type="EMBL" id="PLX16176.1"/>
    </source>
</evidence>
<dbReference type="SUPFAM" id="SSF53383">
    <property type="entry name" value="PLP-dependent transferases"/>
    <property type="match status" value="1"/>
</dbReference>
<comment type="cofactor">
    <cofactor evidence="1 6">
        <name>pyridoxal 5'-phosphate</name>
        <dbReference type="ChEBI" id="CHEBI:597326"/>
    </cofactor>
</comment>
<comment type="similarity">
    <text evidence="6">Belongs to the class-II pyridoxal-phosphate-dependent aminotransferase family. Histidinol-phosphate aminotransferase subfamily.</text>
</comment>
<dbReference type="PANTHER" id="PTHR43643">
    <property type="entry name" value="HISTIDINOL-PHOSPHATE AMINOTRANSFERASE 2"/>
    <property type="match status" value="1"/>
</dbReference>
<dbReference type="PANTHER" id="PTHR43643:SF3">
    <property type="entry name" value="HISTIDINOL-PHOSPHATE AMINOTRANSFERASE"/>
    <property type="match status" value="1"/>
</dbReference>
<dbReference type="InterPro" id="IPR050106">
    <property type="entry name" value="HistidinolP_aminotransfase"/>
</dbReference>
<dbReference type="GO" id="GO:0000105">
    <property type="term" value="P:L-histidine biosynthetic process"/>
    <property type="evidence" value="ECO:0007669"/>
    <property type="project" value="UniProtKB-UniRule"/>
</dbReference>
<reference evidence="8 9" key="1">
    <citation type="submission" date="2017-11" db="EMBL/GenBank/DDBJ databases">
        <title>Genome-resolved metagenomics identifies genetic mobility, metabolic interactions, and unexpected diversity in perchlorate-reducing communities.</title>
        <authorList>
            <person name="Barnum T.P."/>
            <person name="Figueroa I.A."/>
            <person name="Carlstrom C.I."/>
            <person name="Lucas L.N."/>
            <person name="Engelbrektson A.L."/>
            <person name="Coates J.D."/>
        </authorList>
    </citation>
    <scope>NUCLEOTIDE SEQUENCE [LARGE SCALE GENOMIC DNA]</scope>
    <source>
        <strain evidence="8">BM706</strain>
    </source>
</reference>
<protein>
    <recommendedName>
        <fullName evidence="6">Histidinol-phosphate aminotransferase</fullName>
        <ecNumber evidence="6">2.6.1.9</ecNumber>
    </recommendedName>
    <alternativeName>
        <fullName evidence="6">Imidazole acetol-phosphate transaminase</fullName>
    </alternativeName>
</protein>
<dbReference type="CDD" id="cd00609">
    <property type="entry name" value="AAT_like"/>
    <property type="match status" value="1"/>
</dbReference>
<evidence type="ECO:0000256" key="3">
    <source>
        <dbReference type="ARBA" id="ARBA00022576"/>
    </source>
</evidence>